<keyword evidence="1" id="KW-0472">Membrane</keyword>
<dbReference type="EMBL" id="MHTT01000008">
    <property type="protein sequence ID" value="OHA65987.1"/>
    <property type="molecule type" value="Genomic_DNA"/>
</dbReference>
<accession>A0A1G2QZV2</accession>
<proteinExistence type="predicted"/>
<comment type="caution">
    <text evidence="2">The sequence shown here is derived from an EMBL/GenBank/DDBJ whole genome shotgun (WGS) entry which is preliminary data.</text>
</comment>
<evidence type="ECO:0008006" key="4">
    <source>
        <dbReference type="Google" id="ProtNLM"/>
    </source>
</evidence>
<evidence type="ECO:0000313" key="2">
    <source>
        <dbReference type="EMBL" id="OHA65987.1"/>
    </source>
</evidence>
<dbReference type="AlphaFoldDB" id="A0A1G2QZV2"/>
<organism evidence="2 3">
    <name type="scientific">Candidatus Wildermuthbacteria bacterium RIFCSPHIGHO2_01_FULL_49_22b</name>
    <dbReference type="NCBI Taxonomy" id="1802448"/>
    <lineage>
        <taxon>Bacteria</taxon>
        <taxon>Candidatus Wildermuthiibacteriota</taxon>
    </lineage>
</organism>
<feature type="transmembrane region" description="Helical" evidence="1">
    <location>
        <begin position="35"/>
        <end position="53"/>
    </location>
</feature>
<evidence type="ECO:0000313" key="3">
    <source>
        <dbReference type="Proteomes" id="UP000178065"/>
    </source>
</evidence>
<protein>
    <recommendedName>
        <fullName evidence="4">Phage holin family protein</fullName>
    </recommendedName>
</protein>
<feature type="transmembrane region" description="Helical" evidence="1">
    <location>
        <begin position="58"/>
        <end position="76"/>
    </location>
</feature>
<keyword evidence="1" id="KW-1133">Transmembrane helix</keyword>
<reference evidence="2 3" key="1">
    <citation type="journal article" date="2016" name="Nat. Commun.">
        <title>Thousands of microbial genomes shed light on interconnected biogeochemical processes in an aquifer system.</title>
        <authorList>
            <person name="Anantharaman K."/>
            <person name="Brown C.T."/>
            <person name="Hug L.A."/>
            <person name="Sharon I."/>
            <person name="Castelle C.J."/>
            <person name="Probst A.J."/>
            <person name="Thomas B.C."/>
            <person name="Singh A."/>
            <person name="Wilkins M.J."/>
            <person name="Karaoz U."/>
            <person name="Brodie E.L."/>
            <person name="Williams K.H."/>
            <person name="Hubbard S.S."/>
            <person name="Banfield J.F."/>
        </authorList>
    </citation>
    <scope>NUCLEOTIDE SEQUENCE [LARGE SCALE GENOMIC DNA]</scope>
</reference>
<feature type="transmembrane region" description="Helical" evidence="1">
    <location>
        <begin position="88"/>
        <end position="108"/>
    </location>
</feature>
<sequence>MLHTIVLSLLAGLAGLWIATEFVPGVDFTGELKNFLIAGLILGIILAVARPLLNLFSLIVKLAVLLALVFSAVWALDIFFPELTIPNLTSLALTGFAVAAVLIVLSLFSKGKI</sequence>
<evidence type="ECO:0000256" key="1">
    <source>
        <dbReference type="SAM" id="Phobius"/>
    </source>
</evidence>
<name>A0A1G2QZV2_9BACT</name>
<gene>
    <name evidence="2" type="ORF">A2672_00135</name>
</gene>
<keyword evidence="1" id="KW-0812">Transmembrane</keyword>
<dbReference type="STRING" id="1802448.A2672_00135"/>
<dbReference type="Proteomes" id="UP000178065">
    <property type="component" value="Unassembled WGS sequence"/>
</dbReference>